<dbReference type="Proteomes" id="UP000006672">
    <property type="component" value="Unassembled WGS sequence"/>
</dbReference>
<dbReference type="AlphaFoldDB" id="A0A4E9ERB4"/>
<evidence type="ECO:0000313" key="3">
    <source>
        <dbReference type="WBParaSite" id="Bm17901.1"/>
    </source>
</evidence>
<protein>
    <submittedName>
        <fullName evidence="1 3">Uncharacterized protein</fullName>
    </submittedName>
</protein>
<evidence type="ECO:0000313" key="1">
    <source>
        <dbReference type="EMBL" id="VIO86101.1"/>
    </source>
</evidence>
<accession>A0A5S6PEW1</accession>
<dbReference type="RefSeq" id="XP_042929255.1">
    <property type="nucleotide sequence ID" value="XM_043073321.1"/>
</dbReference>
<dbReference type="GeneID" id="66059064"/>
<dbReference type="KEGG" id="bmy:BM_BM17901"/>
<gene>
    <name evidence="1 3" type="primary">Bm17901</name>
    <name evidence="1" type="ORF">BM_BM17901</name>
</gene>
<keyword evidence="2" id="KW-1185">Reference proteome</keyword>
<sequence>MNWKNFLLISGHSEGSERRYGSMSNSASKWVRDHIDNHMKMEIIKMEEPQKALCF</sequence>
<dbReference type="WBParaSite" id="Bm17901.1">
    <property type="protein sequence ID" value="Bm17901.1"/>
    <property type="gene ID" value="WBGene00269043"/>
</dbReference>
<reference evidence="3" key="3">
    <citation type="submission" date="2019-12" db="UniProtKB">
        <authorList>
            <consortium name="WormBaseParasite"/>
        </authorList>
    </citation>
    <scope>IDENTIFICATION</scope>
</reference>
<evidence type="ECO:0000313" key="2">
    <source>
        <dbReference type="Proteomes" id="UP000006672"/>
    </source>
</evidence>
<dbReference type="OrthoDB" id="10513765at2759"/>
<reference evidence="2" key="1">
    <citation type="journal article" date="2007" name="Science">
        <title>Draft genome of the filarial nematode parasite Brugia malayi.</title>
        <authorList>
            <person name="Ghedin E."/>
            <person name="Wang S."/>
            <person name="Spiro D."/>
            <person name="Caler E."/>
            <person name="Zhao Q."/>
            <person name="Crabtree J."/>
            <person name="Allen J.E."/>
            <person name="Delcher A.L."/>
            <person name="Guiliano D.B."/>
            <person name="Miranda-Saavedra D."/>
            <person name="Angiuoli S.V."/>
            <person name="Creasy T."/>
            <person name="Amedeo P."/>
            <person name="Haas B."/>
            <person name="El-Sayed N.M."/>
            <person name="Wortman J.R."/>
            <person name="Feldblyum T."/>
            <person name="Tallon L."/>
            <person name="Schatz M."/>
            <person name="Shumway M."/>
            <person name="Koo H."/>
            <person name="Salzberg S.L."/>
            <person name="Schobel S."/>
            <person name="Pertea M."/>
            <person name="Pop M."/>
            <person name="White O."/>
            <person name="Barton G.J."/>
            <person name="Carlow C.K."/>
            <person name="Crawford M.J."/>
            <person name="Daub J."/>
            <person name="Dimmic M.W."/>
            <person name="Estes C.F."/>
            <person name="Foster J.M."/>
            <person name="Ganatra M."/>
            <person name="Gregory W.F."/>
            <person name="Johnson N.M."/>
            <person name="Jin J."/>
            <person name="Komuniecki R."/>
            <person name="Korf I."/>
            <person name="Kumar S."/>
            <person name="Laney S."/>
            <person name="Li B.W."/>
            <person name="Li W."/>
            <person name="Lindblom T.H."/>
            <person name="Lustigman S."/>
            <person name="Ma D."/>
            <person name="Maina C.V."/>
            <person name="Martin D.M."/>
            <person name="McCarter J.P."/>
            <person name="McReynolds L."/>
            <person name="Mitreva M."/>
            <person name="Nutman T.B."/>
            <person name="Parkinson J."/>
            <person name="Peregrin-Alvarez J.M."/>
            <person name="Poole C."/>
            <person name="Ren Q."/>
            <person name="Saunders L."/>
            <person name="Sluder A.E."/>
            <person name="Smith K."/>
            <person name="Stanke M."/>
            <person name="Unnasch T.R."/>
            <person name="Ware J."/>
            <person name="Wei A.D."/>
            <person name="Weil G."/>
            <person name="Williams D.J."/>
            <person name="Zhang Y."/>
            <person name="Williams S.A."/>
            <person name="Fraser-Liggett C."/>
            <person name="Slatko B."/>
            <person name="Blaxter M.L."/>
            <person name="Scott A.L."/>
        </authorList>
    </citation>
    <scope>NUCLEOTIDE SEQUENCE</scope>
    <source>
        <strain evidence="2">FR3</strain>
    </source>
</reference>
<name>A0A4E9ERB4_BRUMA</name>
<organism evidence="1">
    <name type="scientific">Brugia malayi</name>
    <name type="common">Filarial nematode worm</name>
    <dbReference type="NCBI Taxonomy" id="6279"/>
    <lineage>
        <taxon>Eukaryota</taxon>
        <taxon>Metazoa</taxon>
        <taxon>Ecdysozoa</taxon>
        <taxon>Nematoda</taxon>
        <taxon>Chromadorea</taxon>
        <taxon>Rhabditida</taxon>
        <taxon>Spirurina</taxon>
        <taxon>Spiruromorpha</taxon>
        <taxon>Filarioidea</taxon>
        <taxon>Onchocercidae</taxon>
        <taxon>Brugia</taxon>
    </lineage>
</organism>
<proteinExistence type="predicted"/>
<dbReference type="CTD" id="66059064"/>
<accession>A0A4E9ERB4</accession>
<dbReference type="EMBL" id="CAAKNF010000196">
    <property type="protein sequence ID" value="VIO86101.1"/>
    <property type="molecule type" value="Genomic_DNA"/>
</dbReference>
<reference evidence="1" key="2">
    <citation type="submission" date="2019-04" db="EMBL/GenBank/DDBJ databases">
        <authorList>
            <person name="Howe K."/>
            <person name="Paulini M."/>
            <person name="Williams G."/>
        </authorList>
    </citation>
    <scope>NUCLEOTIDE SEQUENCE [LARGE SCALE GENOMIC DNA]</scope>
    <source>
        <strain evidence="1">FR3</strain>
    </source>
</reference>